<proteinExistence type="predicted"/>
<gene>
    <name evidence="2" type="ORF">Zmor_008843</name>
</gene>
<feature type="region of interest" description="Disordered" evidence="1">
    <location>
        <begin position="138"/>
        <end position="157"/>
    </location>
</feature>
<evidence type="ECO:0000256" key="1">
    <source>
        <dbReference type="SAM" id="MobiDB-lite"/>
    </source>
</evidence>
<evidence type="ECO:0000313" key="3">
    <source>
        <dbReference type="Proteomes" id="UP001168821"/>
    </source>
</evidence>
<feature type="compositionally biased region" description="Basic and acidic residues" evidence="1">
    <location>
        <begin position="7"/>
        <end position="39"/>
    </location>
</feature>
<reference evidence="2" key="1">
    <citation type="journal article" date="2023" name="G3 (Bethesda)">
        <title>Whole genome assemblies of Zophobas morio and Tenebrio molitor.</title>
        <authorList>
            <person name="Kaur S."/>
            <person name="Stinson S.A."/>
            <person name="diCenzo G.C."/>
        </authorList>
    </citation>
    <scope>NUCLEOTIDE SEQUENCE</scope>
    <source>
        <strain evidence="2">QUZm001</strain>
    </source>
</reference>
<keyword evidence="3" id="KW-1185">Reference proteome</keyword>
<sequence length="174" mass="19727">MDNTDSTTKEGEKSRGEDATKFTSDKKLEGAANKEKVDNIKVNTGNKELICKGIPKTPELSEKVSKAPKQDSVPEQKPTKREETDTEKKILETSDMSIDNKNYELGQLNKESKKERWEKSTPSPKLVDIKYEELKTKEGEFLPQKEKPPRTGPIHSGVKPIYTKLHFILRLDGL</sequence>
<organism evidence="2 3">
    <name type="scientific">Zophobas morio</name>
    <dbReference type="NCBI Taxonomy" id="2755281"/>
    <lineage>
        <taxon>Eukaryota</taxon>
        <taxon>Metazoa</taxon>
        <taxon>Ecdysozoa</taxon>
        <taxon>Arthropoda</taxon>
        <taxon>Hexapoda</taxon>
        <taxon>Insecta</taxon>
        <taxon>Pterygota</taxon>
        <taxon>Neoptera</taxon>
        <taxon>Endopterygota</taxon>
        <taxon>Coleoptera</taxon>
        <taxon>Polyphaga</taxon>
        <taxon>Cucujiformia</taxon>
        <taxon>Tenebrionidae</taxon>
        <taxon>Zophobas</taxon>
    </lineage>
</organism>
<feature type="compositionally biased region" description="Basic and acidic residues" evidence="1">
    <location>
        <begin position="138"/>
        <end position="149"/>
    </location>
</feature>
<protein>
    <submittedName>
        <fullName evidence="2">Uncharacterized protein</fullName>
    </submittedName>
</protein>
<evidence type="ECO:0000313" key="2">
    <source>
        <dbReference type="EMBL" id="KAJ3617286.1"/>
    </source>
</evidence>
<dbReference type="Proteomes" id="UP001168821">
    <property type="component" value="Unassembled WGS sequence"/>
</dbReference>
<comment type="caution">
    <text evidence="2">The sequence shown here is derived from an EMBL/GenBank/DDBJ whole genome shotgun (WGS) entry which is preliminary data.</text>
</comment>
<feature type="region of interest" description="Disordered" evidence="1">
    <location>
        <begin position="1"/>
        <end position="123"/>
    </location>
</feature>
<accession>A0AA38HJ82</accession>
<name>A0AA38HJ82_9CUCU</name>
<dbReference type="EMBL" id="JALNTZ010002474">
    <property type="protein sequence ID" value="KAJ3617286.1"/>
    <property type="molecule type" value="Genomic_DNA"/>
</dbReference>
<feature type="compositionally biased region" description="Basic and acidic residues" evidence="1">
    <location>
        <begin position="59"/>
        <end position="92"/>
    </location>
</feature>
<dbReference type="AlphaFoldDB" id="A0AA38HJ82"/>
<feature type="compositionally biased region" description="Basic and acidic residues" evidence="1">
    <location>
        <begin position="110"/>
        <end position="119"/>
    </location>
</feature>